<evidence type="ECO:0000313" key="2">
    <source>
        <dbReference type="EMBL" id="CAA6821231.1"/>
    </source>
</evidence>
<keyword evidence="1" id="KW-0472">Membrane</keyword>
<proteinExistence type="predicted"/>
<keyword evidence="1" id="KW-1133">Transmembrane helix</keyword>
<feature type="transmembrane region" description="Helical" evidence="1">
    <location>
        <begin position="46"/>
        <end position="65"/>
    </location>
</feature>
<dbReference type="AlphaFoldDB" id="A0A6S6TDD3"/>
<keyword evidence="1" id="KW-0812">Transmembrane</keyword>
<feature type="transmembrane region" description="Helical" evidence="1">
    <location>
        <begin position="9"/>
        <end position="31"/>
    </location>
</feature>
<accession>A0A6S6TDD3</accession>
<name>A0A6S6TDD3_9BACT</name>
<organism evidence="2">
    <name type="scientific">uncultured Aureispira sp</name>
    <dbReference type="NCBI Taxonomy" id="1331704"/>
    <lineage>
        <taxon>Bacteria</taxon>
        <taxon>Pseudomonadati</taxon>
        <taxon>Bacteroidota</taxon>
        <taxon>Saprospiria</taxon>
        <taxon>Saprospirales</taxon>
        <taxon>Saprospiraceae</taxon>
        <taxon>Aureispira</taxon>
        <taxon>environmental samples</taxon>
    </lineage>
</organism>
<sequence length="85" mass="10027">MGKIIAREFIWLFVALIASIPLGIVFLWFFGTTNEIINLPEIRKNYIFWLYLIGYLTSFVGIYIIRFVSMALKTLTVEEEEEEEE</sequence>
<protein>
    <submittedName>
        <fullName evidence="2">Uncharacterized protein</fullName>
    </submittedName>
</protein>
<evidence type="ECO:0000256" key="1">
    <source>
        <dbReference type="SAM" id="Phobius"/>
    </source>
</evidence>
<dbReference type="EMBL" id="CACVAQ010000295">
    <property type="protein sequence ID" value="CAA6821231.1"/>
    <property type="molecule type" value="Genomic_DNA"/>
</dbReference>
<reference evidence="2" key="1">
    <citation type="submission" date="2020-01" db="EMBL/GenBank/DDBJ databases">
        <authorList>
            <person name="Meier V. D."/>
            <person name="Meier V D."/>
        </authorList>
    </citation>
    <scope>NUCLEOTIDE SEQUENCE</scope>
    <source>
        <strain evidence="2">HLG_WM_MAG_10</strain>
    </source>
</reference>
<gene>
    <name evidence="2" type="ORF">HELGO_WM18244</name>
</gene>